<dbReference type="Pfam" id="PF00497">
    <property type="entry name" value="SBP_bac_3"/>
    <property type="match status" value="1"/>
</dbReference>
<accession>A0A212QN51</accession>
<dbReference type="OrthoDB" id="9777941at2"/>
<evidence type="ECO:0000256" key="3">
    <source>
        <dbReference type="ARBA" id="ARBA00022729"/>
    </source>
</evidence>
<evidence type="ECO:0000313" key="7">
    <source>
        <dbReference type="Proteomes" id="UP000197065"/>
    </source>
</evidence>
<evidence type="ECO:0000259" key="5">
    <source>
        <dbReference type="SMART" id="SM00062"/>
    </source>
</evidence>
<dbReference type="GO" id="GO:0006865">
    <property type="term" value="P:amino acid transport"/>
    <property type="evidence" value="ECO:0007669"/>
    <property type="project" value="TreeGrafter"/>
</dbReference>
<dbReference type="EMBL" id="FYEH01000002">
    <property type="protein sequence ID" value="SNB60797.1"/>
    <property type="molecule type" value="Genomic_DNA"/>
</dbReference>
<protein>
    <submittedName>
        <fullName evidence="6">General L-amino acid transport system substrate-binding protein</fullName>
    </submittedName>
</protein>
<dbReference type="CDD" id="cd13692">
    <property type="entry name" value="PBP2_BztA"/>
    <property type="match status" value="1"/>
</dbReference>
<gene>
    <name evidence="6" type="ORF">SAMN07250955_10259</name>
</gene>
<name>A0A212QN51_9PROT</name>
<evidence type="ECO:0000256" key="4">
    <source>
        <dbReference type="SAM" id="SignalP"/>
    </source>
</evidence>
<evidence type="ECO:0000256" key="2">
    <source>
        <dbReference type="ARBA" id="ARBA00022448"/>
    </source>
</evidence>
<comment type="similarity">
    <text evidence="1">Belongs to the bacterial solute-binding protein 3 family.</text>
</comment>
<proteinExistence type="inferred from homology"/>
<evidence type="ECO:0000256" key="1">
    <source>
        <dbReference type="ARBA" id="ARBA00010333"/>
    </source>
</evidence>
<organism evidence="6 7">
    <name type="scientific">Arboricoccus pini</name>
    <dbReference type="NCBI Taxonomy" id="1963835"/>
    <lineage>
        <taxon>Bacteria</taxon>
        <taxon>Pseudomonadati</taxon>
        <taxon>Pseudomonadota</taxon>
        <taxon>Alphaproteobacteria</taxon>
        <taxon>Geminicoccales</taxon>
        <taxon>Geminicoccaceae</taxon>
        <taxon>Arboricoccus</taxon>
    </lineage>
</organism>
<feature type="chain" id="PRO_5012668259" evidence="4">
    <location>
        <begin position="25"/>
        <end position="342"/>
    </location>
</feature>
<dbReference type="InterPro" id="IPR051455">
    <property type="entry name" value="Bact_solute-bind_prot3"/>
</dbReference>
<feature type="signal peptide" evidence="4">
    <location>
        <begin position="1"/>
        <end position="24"/>
    </location>
</feature>
<dbReference type="AlphaFoldDB" id="A0A212QN51"/>
<dbReference type="Proteomes" id="UP000197065">
    <property type="component" value="Unassembled WGS sequence"/>
</dbReference>
<dbReference type="SMART" id="SM00062">
    <property type="entry name" value="PBPb"/>
    <property type="match status" value="1"/>
</dbReference>
<dbReference type="Gene3D" id="3.40.190.10">
    <property type="entry name" value="Periplasmic binding protein-like II"/>
    <property type="match status" value="2"/>
</dbReference>
<reference evidence="6 7" key="1">
    <citation type="submission" date="2017-06" db="EMBL/GenBank/DDBJ databases">
        <authorList>
            <person name="Kim H.J."/>
            <person name="Triplett B.A."/>
        </authorList>
    </citation>
    <scope>NUCLEOTIDE SEQUENCE [LARGE SCALE GENOMIC DNA]</scope>
    <source>
        <strain evidence="6 7">B29T1</strain>
    </source>
</reference>
<dbReference type="RefSeq" id="WP_088559945.1">
    <property type="nucleotide sequence ID" value="NZ_FYEH01000002.1"/>
</dbReference>
<keyword evidence="7" id="KW-1185">Reference proteome</keyword>
<dbReference type="PANTHER" id="PTHR30085">
    <property type="entry name" value="AMINO ACID ABC TRANSPORTER PERMEASE"/>
    <property type="match status" value="1"/>
</dbReference>
<keyword evidence="2" id="KW-0813">Transport</keyword>
<dbReference type="InterPro" id="IPR001638">
    <property type="entry name" value="Solute-binding_3/MltF_N"/>
</dbReference>
<evidence type="ECO:0000313" key="6">
    <source>
        <dbReference type="EMBL" id="SNB60797.1"/>
    </source>
</evidence>
<sequence length="342" mass="36579">MRLKCLALAGAVAFVLGGTHLASAGPTLDAVKSRGAVKCGVNTGLAGFSLPDSQGKWTGIDADGCRVVAAAVLGDATKVQFVPLNAQQRFTALQSGEVDILYRNTTWTLTRDASQGLEFAGVNFYDGQGFLVPNSLGVKSALELDGATVCVQPGTTTELNLADYFRTHNMKLQTVVIEALDQLLQAFEQGRCQVYTTDKSGLAASLANDLSNPGDYTILPETISKEPLGPAVRRGDDEWFTIVKWSLYAQLEAEEAGITSKNVDEQKASSQSPTVQRLLGVQGDMGKQLGIDNAWAYNIVKQVGNYGEMYDRNVGPSTPLKLPRGQNALWNAGGLMYGIPVR</sequence>
<keyword evidence="3 4" id="KW-0732">Signal</keyword>
<dbReference type="SUPFAM" id="SSF53850">
    <property type="entry name" value="Periplasmic binding protein-like II"/>
    <property type="match status" value="1"/>
</dbReference>
<feature type="domain" description="Solute-binding protein family 3/N-terminal" evidence="5">
    <location>
        <begin position="36"/>
        <end position="266"/>
    </location>
</feature>
<dbReference type="PANTHER" id="PTHR30085:SF7">
    <property type="entry name" value="AMINO-ACID ABC TRANSPORTER-BINDING PROTEIN YHDW-RELATED"/>
    <property type="match status" value="1"/>
</dbReference>